<dbReference type="InterPro" id="IPR005323">
    <property type="entry name" value="CBM41_pullulanase"/>
</dbReference>
<dbReference type="EC" id="3.2.1.41" evidence="6"/>
<evidence type="ECO:0000256" key="6">
    <source>
        <dbReference type="ARBA" id="ARBA00024062"/>
    </source>
</evidence>
<name>A0A7J7IPF8_9RHOD</name>
<proteinExistence type="inferred from homology"/>
<evidence type="ECO:0000256" key="2">
    <source>
        <dbReference type="ARBA" id="ARBA00022729"/>
    </source>
</evidence>
<accession>A0A7J7IPF8</accession>
<evidence type="ECO:0000259" key="11">
    <source>
        <dbReference type="Pfam" id="PF02922"/>
    </source>
</evidence>
<keyword evidence="4" id="KW-0326">Glycosidase</keyword>
<dbReference type="GO" id="GO:0005975">
    <property type="term" value="P:carbohydrate metabolic process"/>
    <property type="evidence" value="ECO:0007669"/>
    <property type="project" value="InterPro"/>
</dbReference>
<dbReference type="SUPFAM" id="SSF81296">
    <property type="entry name" value="E set domains"/>
    <property type="match status" value="1"/>
</dbReference>
<dbReference type="GO" id="GO:0051060">
    <property type="term" value="F:pullulanase activity"/>
    <property type="evidence" value="ECO:0007669"/>
    <property type="project" value="UniProtKB-EC"/>
</dbReference>
<dbReference type="Pfam" id="PF00128">
    <property type="entry name" value="Alpha-amylase"/>
    <property type="match status" value="1"/>
</dbReference>
<dbReference type="InterPro" id="IPR014756">
    <property type="entry name" value="Ig_E-set"/>
</dbReference>
<dbReference type="InterPro" id="IPR013783">
    <property type="entry name" value="Ig-like_fold"/>
</dbReference>
<keyword evidence="2" id="KW-0732">Signal</keyword>
<evidence type="ECO:0000256" key="7">
    <source>
        <dbReference type="ARBA" id="ARBA00029618"/>
    </source>
</evidence>
<keyword evidence="14" id="KW-1185">Reference proteome</keyword>
<organism evidence="13 14">
    <name type="scientific">Cyanidiococcus yangmingshanensis</name>
    <dbReference type="NCBI Taxonomy" id="2690220"/>
    <lineage>
        <taxon>Eukaryota</taxon>
        <taxon>Rhodophyta</taxon>
        <taxon>Bangiophyceae</taxon>
        <taxon>Cyanidiales</taxon>
        <taxon>Cyanidiaceae</taxon>
        <taxon>Cyanidiococcus</taxon>
    </lineage>
</organism>
<dbReference type="GO" id="GO:0030246">
    <property type="term" value="F:carbohydrate binding"/>
    <property type="evidence" value="ECO:0007669"/>
    <property type="project" value="InterPro"/>
</dbReference>
<dbReference type="OrthoDB" id="204980at2759"/>
<evidence type="ECO:0000256" key="5">
    <source>
        <dbReference type="ARBA" id="ARBA00023965"/>
    </source>
</evidence>
<evidence type="ECO:0000259" key="12">
    <source>
        <dbReference type="Pfam" id="PF03714"/>
    </source>
</evidence>
<dbReference type="CDD" id="cd02860">
    <property type="entry name" value="E_set_Pullulanase"/>
    <property type="match status" value="1"/>
</dbReference>
<dbReference type="Gene3D" id="2.60.40.1110">
    <property type="match status" value="1"/>
</dbReference>
<evidence type="ECO:0000256" key="1">
    <source>
        <dbReference type="ARBA" id="ARBA00008061"/>
    </source>
</evidence>
<feature type="domain" description="Glycoside hydrolase family 13 N-terminal" evidence="11">
    <location>
        <begin position="430"/>
        <end position="513"/>
    </location>
</feature>
<feature type="region of interest" description="Disordered" evidence="9">
    <location>
        <begin position="202"/>
        <end position="254"/>
    </location>
</feature>
<evidence type="ECO:0000256" key="9">
    <source>
        <dbReference type="SAM" id="MobiDB-lite"/>
    </source>
</evidence>
<dbReference type="Gene3D" id="3.20.20.80">
    <property type="entry name" value="Glycosidases"/>
    <property type="match status" value="2"/>
</dbReference>
<evidence type="ECO:0000256" key="3">
    <source>
        <dbReference type="ARBA" id="ARBA00022801"/>
    </source>
</evidence>
<dbReference type="InterPro" id="IPR017853">
    <property type="entry name" value="GH"/>
</dbReference>
<protein>
    <recommendedName>
        <fullName evidence="6">pullulanase</fullName>
        <ecNumber evidence="6">3.2.1.41</ecNumber>
    </recommendedName>
    <alternativeName>
        <fullName evidence="7">Alpha-dextrin endo-1,6-alpha-glucosidase</fullName>
    </alternativeName>
    <alternativeName>
        <fullName evidence="8">Pullulan 6-glucanohydrolase</fullName>
    </alternativeName>
</protein>
<dbReference type="AlphaFoldDB" id="A0A7J7IPF8"/>
<keyword evidence="3" id="KW-0378">Hydrolase</keyword>
<comment type="catalytic activity">
    <reaction evidence="5">
        <text>Hydrolysis of (1-&gt;6)-alpha-D-glucosidic linkages in pullulan, amylopectin and glycogen, and in the alpha- and beta-limit dextrins of amylopectin and glycogen.</text>
        <dbReference type="EC" id="3.2.1.41"/>
    </reaction>
</comment>
<dbReference type="Pfam" id="PF02922">
    <property type="entry name" value="CBM_48"/>
    <property type="match status" value="1"/>
</dbReference>
<dbReference type="InterPro" id="IPR013784">
    <property type="entry name" value="Carb-bd-like_fold"/>
</dbReference>
<dbReference type="SUPFAM" id="SSF51445">
    <property type="entry name" value="(Trans)glycosidases"/>
    <property type="match status" value="2"/>
</dbReference>
<dbReference type="Gene3D" id="2.60.40.10">
    <property type="entry name" value="Immunoglobulins"/>
    <property type="match status" value="1"/>
</dbReference>
<dbReference type="SUPFAM" id="SSF49452">
    <property type="entry name" value="Starch-binding domain-like"/>
    <property type="match status" value="1"/>
</dbReference>
<evidence type="ECO:0000313" key="14">
    <source>
        <dbReference type="Proteomes" id="UP000530660"/>
    </source>
</evidence>
<gene>
    <name evidence="13" type="ORF">F1559_004927</name>
</gene>
<evidence type="ECO:0000256" key="4">
    <source>
        <dbReference type="ARBA" id="ARBA00023295"/>
    </source>
</evidence>
<comment type="similarity">
    <text evidence="1">Belongs to the glycosyl hydrolase 13 family.</text>
</comment>
<dbReference type="Proteomes" id="UP000530660">
    <property type="component" value="Unassembled WGS sequence"/>
</dbReference>
<feature type="domain" description="Glycosyl hydrolase family 13 catalytic" evidence="10">
    <location>
        <begin position="700"/>
        <end position="812"/>
    </location>
</feature>
<dbReference type="EMBL" id="VWRR01000002">
    <property type="protein sequence ID" value="KAF6005025.1"/>
    <property type="molecule type" value="Genomic_DNA"/>
</dbReference>
<evidence type="ECO:0000256" key="8">
    <source>
        <dbReference type="ARBA" id="ARBA00031076"/>
    </source>
</evidence>
<dbReference type="PANTHER" id="PTHR43002">
    <property type="entry name" value="GLYCOGEN DEBRANCHING ENZYME"/>
    <property type="match status" value="1"/>
</dbReference>
<dbReference type="Pfam" id="PF03714">
    <property type="entry name" value="PUD"/>
    <property type="match status" value="1"/>
</dbReference>
<dbReference type="InterPro" id="IPR004193">
    <property type="entry name" value="Glyco_hydro_13_N"/>
</dbReference>
<evidence type="ECO:0000313" key="13">
    <source>
        <dbReference type="EMBL" id="KAF6005025.1"/>
    </source>
</evidence>
<evidence type="ECO:0000259" key="10">
    <source>
        <dbReference type="Pfam" id="PF00128"/>
    </source>
</evidence>
<feature type="domain" description="Pullulanase carbohydrate-binding module 41" evidence="12">
    <location>
        <begin position="56"/>
        <end position="160"/>
    </location>
</feature>
<comment type="caution">
    <text evidence="13">The sequence shown here is derived from an EMBL/GenBank/DDBJ whole genome shotgun (WGS) entry which is preliminary data.</text>
</comment>
<dbReference type="InterPro" id="IPR006047">
    <property type="entry name" value="GH13_cat_dom"/>
</dbReference>
<reference evidence="13 14" key="1">
    <citation type="journal article" date="2020" name="J. Phycol.">
        <title>Comparative genome analysis reveals Cyanidiococcus gen. nov., a new extremophilic red algal genus sister to Cyanidioschyzon (Cyanidioschyzonaceae, Rhodophyta).</title>
        <authorList>
            <person name="Liu S.-L."/>
            <person name="Chiang Y.-R."/>
            <person name="Yoon H.S."/>
            <person name="Fu H.-Y."/>
        </authorList>
    </citation>
    <scope>NUCLEOTIDE SEQUENCE [LARGE SCALE GENOMIC DNA]</scope>
    <source>
        <strain evidence="13 14">THAL066</strain>
    </source>
</reference>
<sequence>MTSAATAPGSSNWDVVRSLNPTMPYKEIFLLQGREQVYSGAEIEAAEQNWLQEQYLEIAYLRPQFDYDGWHLWLWDADDPSSTGREVAPLGRAAVDVQHPHVEALVFRIDRGWFGPAQKLGFFAKKRDEHGAWTEQDGPDRLWVRIQGVPRVVSLQGRAQLVQSVEDFVLEVTPYFDGDRLELCFPFPPWWKRLHQRSNSVSEMDAPAAENASSAETDVVEQAARRGQHFQWQGRAPTREPTQQQMQRHSSERVQATEDDLLEALEVTMYWMPAVPVALTEDSPCSTVPAGATDHPTESRTPVDVVASSPIGEYLGAEESTSRLTDRFRHWGKNRKQHPRHRKTRSVADSVANELASITERIKTPEPALPRIVRVRAGSNPLILQFELDRELDEDFPVENVMVHLRGFSPSRAAWRQYEHVDAYLYGGSLGWQYTPTSTVFRVFAPTADRVVLCLYREPVGSAGRRELPMRRIPQGVWKIVVTGDLKGLYYTYRADGANKRLYPGVEVIDPYSRCNTAHDGRGLIYGEDHTPIADRPQIPPEHTIIYEVNLRDFTIDERSGVAEPYRGKYLGLAQHGTRLDEDWVRRRIVTSAGRAAQFLQDRATPDSFDPQPDATVTDEDDCTKLVLSEVAHQVAWTDRSTCLDHVLFLGVNTLQIMPVQDFDNDESNPNDYHWGYMPVHFFSPDGWYASCTTDASRVRELKQLIDALHKAGLKVVLDMVLNHTAEDPNEFNLQARFSFNGLAPRYYYRFWPDGSWGVPEACYANGSGCGNEFRSESPMGRKFILDMLSYWATEYKVDGFRFDLMGLMDRETLRLACSSTPCHRPGHSYLRGAVECW</sequence>